<sequence>MIGRVCLYAFWTMRIATNAYVWKQATAYRTVHFEFISEDHAQIMPGPFSQPITPSTPTATVVGANREACATDEVFENTERTS</sequence>
<proteinExistence type="predicted"/>
<evidence type="ECO:0000313" key="2">
    <source>
        <dbReference type="Proteomes" id="UP001196413"/>
    </source>
</evidence>
<keyword evidence="2" id="KW-1185">Reference proteome</keyword>
<evidence type="ECO:0000313" key="1">
    <source>
        <dbReference type="EMBL" id="KAJ1370609.1"/>
    </source>
</evidence>
<dbReference type="Proteomes" id="UP001196413">
    <property type="component" value="Unassembled WGS sequence"/>
</dbReference>
<reference evidence="1" key="1">
    <citation type="submission" date="2021-06" db="EMBL/GenBank/DDBJ databases">
        <title>Parelaphostrongylus tenuis whole genome reference sequence.</title>
        <authorList>
            <person name="Garwood T.J."/>
            <person name="Larsen P.A."/>
            <person name="Fountain-Jones N.M."/>
            <person name="Garbe J.R."/>
            <person name="Macchietto M.G."/>
            <person name="Kania S.A."/>
            <person name="Gerhold R.W."/>
            <person name="Richards J.E."/>
            <person name="Wolf T.M."/>
        </authorList>
    </citation>
    <scope>NUCLEOTIDE SEQUENCE</scope>
    <source>
        <strain evidence="1">MNPRO001-30</strain>
        <tissue evidence="1">Meninges</tissue>
    </source>
</reference>
<organism evidence="1 2">
    <name type="scientific">Parelaphostrongylus tenuis</name>
    <name type="common">Meningeal worm</name>
    <dbReference type="NCBI Taxonomy" id="148309"/>
    <lineage>
        <taxon>Eukaryota</taxon>
        <taxon>Metazoa</taxon>
        <taxon>Ecdysozoa</taxon>
        <taxon>Nematoda</taxon>
        <taxon>Chromadorea</taxon>
        <taxon>Rhabditida</taxon>
        <taxon>Rhabditina</taxon>
        <taxon>Rhabditomorpha</taxon>
        <taxon>Strongyloidea</taxon>
        <taxon>Metastrongylidae</taxon>
        <taxon>Parelaphostrongylus</taxon>
    </lineage>
</organism>
<comment type="caution">
    <text evidence="1">The sequence shown here is derived from an EMBL/GenBank/DDBJ whole genome shotgun (WGS) entry which is preliminary data.</text>
</comment>
<gene>
    <name evidence="1" type="ORF">KIN20_032375</name>
</gene>
<protein>
    <submittedName>
        <fullName evidence="1">Uncharacterized protein</fullName>
    </submittedName>
</protein>
<accession>A0AAD5WHH1</accession>
<dbReference type="AlphaFoldDB" id="A0AAD5WHH1"/>
<dbReference type="EMBL" id="JAHQIW010006809">
    <property type="protein sequence ID" value="KAJ1370609.1"/>
    <property type="molecule type" value="Genomic_DNA"/>
</dbReference>
<name>A0AAD5WHH1_PARTN</name>